<evidence type="ECO:0000313" key="1">
    <source>
        <dbReference type="EMBL" id="CAK9209758.1"/>
    </source>
</evidence>
<accession>A0ABP0U1T7</accession>
<dbReference type="Proteomes" id="UP001497512">
    <property type="component" value="Chromosome 17"/>
</dbReference>
<gene>
    <name evidence="1" type="ORF">CSSPTR1EN2_LOCUS10047</name>
</gene>
<dbReference type="EMBL" id="OZ019909">
    <property type="protein sequence ID" value="CAK9209758.1"/>
    <property type="molecule type" value="Genomic_DNA"/>
</dbReference>
<reference evidence="1" key="1">
    <citation type="submission" date="2024-02" db="EMBL/GenBank/DDBJ databases">
        <authorList>
            <consortium name="ELIXIR-Norway"/>
            <consortium name="Elixir Norway"/>
        </authorList>
    </citation>
    <scope>NUCLEOTIDE SEQUENCE</scope>
</reference>
<organism evidence="1 2">
    <name type="scientific">Sphagnum troendelagicum</name>
    <dbReference type="NCBI Taxonomy" id="128251"/>
    <lineage>
        <taxon>Eukaryota</taxon>
        <taxon>Viridiplantae</taxon>
        <taxon>Streptophyta</taxon>
        <taxon>Embryophyta</taxon>
        <taxon>Bryophyta</taxon>
        <taxon>Sphagnophytina</taxon>
        <taxon>Sphagnopsida</taxon>
        <taxon>Sphagnales</taxon>
        <taxon>Sphagnaceae</taxon>
        <taxon>Sphagnum</taxon>
    </lineage>
</organism>
<sequence>MEAKDWKRLTNLRMKHHPANRRGMEMITTSIPWRPDEHEGLIRVGDWLANTSPRASNPLEWVYLVLEPIGEAAAVLEFQRITHEGRIKVTTNQATRILTTKLRPVRVLSQERPEATLNITREPPAQGKAPLLYWIFDEGFIRDLPWDPGEWHWQAISPLGNAPFYEYTAKRGYANIHKSNHKSNMKTFLDNLNLRNTSTAQMTAKIWHNARPRKVGTLIWLILNKGLPVGS</sequence>
<evidence type="ECO:0000313" key="2">
    <source>
        <dbReference type="Proteomes" id="UP001497512"/>
    </source>
</evidence>
<name>A0ABP0U1T7_9BRYO</name>
<keyword evidence="2" id="KW-1185">Reference proteome</keyword>
<protein>
    <submittedName>
        <fullName evidence="1">Uncharacterized protein</fullName>
    </submittedName>
</protein>
<proteinExistence type="predicted"/>